<dbReference type="Pfam" id="PF11523">
    <property type="entry name" value="DUF3223"/>
    <property type="match status" value="1"/>
</dbReference>
<evidence type="ECO:0000313" key="10">
    <source>
        <dbReference type="Proteomes" id="UP001179952"/>
    </source>
</evidence>
<dbReference type="Gene3D" id="6.10.250.2940">
    <property type="match status" value="1"/>
</dbReference>
<dbReference type="GO" id="GO:0003899">
    <property type="term" value="F:DNA-directed RNA polymerase activity"/>
    <property type="evidence" value="ECO:0007669"/>
    <property type="project" value="UniProtKB-EC"/>
</dbReference>
<evidence type="ECO:0000256" key="3">
    <source>
        <dbReference type="ARBA" id="ARBA00022679"/>
    </source>
</evidence>
<dbReference type="SMART" id="SM00663">
    <property type="entry name" value="RPOLA_N"/>
    <property type="match status" value="1"/>
</dbReference>
<dbReference type="InterPro" id="IPR006592">
    <property type="entry name" value="RNA_pol_N"/>
</dbReference>
<proteinExistence type="predicted"/>
<gene>
    <name evidence="9" type="ORF">QJS04_geneDACA004808</name>
</gene>
<evidence type="ECO:0000256" key="1">
    <source>
        <dbReference type="ARBA" id="ARBA00012418"/>
    </source>
</evidence>
<evidence type="ECO:0000313" key="9">
    <source>
        <dbReference type="EMBL" id="KAK1281331.1"/>
    </source>
</evidence>
<keyword evidence="4" id="KW-0548">Nucleotidyltransferase</keyword>
<reference evidence="9" key="2">
    <citation type="submission" date="2023-06" db="EMBL/GenBank/DDBJ databases">
        <authorList>
            <person name="Ma L."/>
            <person name="Liu K.-W."/>
            <person name="Li Z."/>
            <person name="Hsiao Y.-Y."/>
            <person name="Qi Y."/>
            <person name="Fu T."/>
            <person name="Tang G."/>
            <person name="Zhang D."/>
            <person name="Sun W.-H."/>
            <person name="Liu D.-K."/>
            <person name="Li Y."/>
            <person name="Chen G.-Z."/>
            <person name="Liu X.-D."/>
            <person name="Liao X.-Y."/>
            <person name="Jiang Y.-T."/>
            <person name="Yu X."/>
            <person name="Hao Y."/>
            <person name="Huang J."/>
            <person name="Zhao X.-W."/>
            <person name="Ke S."/>
            <person name="Chen Y.-Y."/>
            <person name="Wu W.-L."/>
            <person name="Hsu J.-L."/>
            <person name="Lin Y.-F."/>
            <person name="Huang M.-D."/>
            <person name="Li C.-Y."/>
            <person name="Huang L."/>
            <person name="Wang Z.-W."/>
            <person name="Zhao X."/>
            <person name="Zhong W.-Y."/>
            <person name="Peng D.-H."/>
            <person name="Ahmad S."/>
            <person name="Lan S."/>
            <person name="Zhang J.-S."/>
            <person name="Tsai W.-C."/>
            <person name="Van De Peer Y."/>
            <person name="Liu Z.-J."/>
        </authorList>
    </citation>
    <scope>NUCLEOTIDE SEQUENCE</scope>
    <source>
        <strain evidence="9">SCP</strain>
        <tissue evidence="9">Leaves</tissue>
    </source>
</reference>
<evidence type="ECO:0000256" key="2">
    <source>
        <dbReference type="ARBA" id="ARBA00022478"/>
    </source>
</evidence>
<keyword evidence="5" id="KW-0862">Zinc</keyword>
<evidence type="ECO:0000256" key="6">
    <source>
        <dbReference type="ARBA" id="ARBA00023163"/>
    </source>
</evidence>
<dbReference type="SUPFAM" id="SSF64484">
    <property type="entry name" value="beta and beta-prime subunits of DNA dependent RNA-polymerase"/>
    <property type="match status" value="1"/>
</dbReference>
<evidence type="ECO:0000256" key="7">
    <source>
        <dbReference type="SAM" id="MobiDB-lite"/>
    </source>
</evidence>
<dbReference type="Pfam" id="PF04998">
    <property type="entry name" value="RNA_pol_Rpb1_5"/>
    <property type="match status" value="1"/>
</dbReference>
<evidence type="ECO:0000256" key="4">
    <source>
        <dbReference type="ARBA" id="ARBA00022695"/>
    </source>
</evidence>
<feature type="region of interest" description="Disordered" evidence="7">
    <location>
        <begin position="1137"/>
        <end position="1165"/>
    </location>
</feature>
<evidence type="ECO:0000259" key="8">
    <source>
        <dbReference type="SMART" id="SM00663"/>
    </source>
</evidence>
<dbReference type="GO" id="GO:0003677">
    <property type="term" value="F:DNA binding"/>
    <property type="evidence" value="ECO:0007669"/>
    <property type="project" value="InterPro"/>
</dbReference>
<dbReference type="GO" id="GO:0000428">
    <property type="term" value="C:DNA-directed RNA polymerase complex"/>
    <property type="evidence" value="ECO:0007669"/>
    <property type="project" value="UniProtKB-KW"/>
</dbReference>
<reference evidence="9" key="1">
    <citation type="journal article" date="2023" name="Nat. Commun.">
        <title>Diploid and tetraploid genomes of Acorus and the evolution of monocots.</title>
        <authorList>
            <person name="Ma L."/>
            <person name="Liu K.W."/>
            <person name="Li Z."/>
            <person name="Hsiao Y.Y."/>
            <person name="Qi Y."/>
            <person name="Fu T."/>
            <person name="Tang G.D."/>
            <person name="Zhang D."/>
            <person name="Sun W.H."/>
            <person name="Liu D.K."/>
            <person name="Li Y."/>
            <person name="Chen G.Z."/>
            <person name="Liu X.D."/>
            <person name="Liao X.Y."/>
            <person name="Jiang Y.T."/>
            <person name="Yu X."/>
            <person name="Hao Y."/>
            <person name="Huang J."/>
            <person name="Zhao X.W."/>
            <person name="Ke S."/>
            <person name="Chen Y.Y."/>
            <person name="Wu W.L."/>
            <person name="Hsu J.L."/>
            <person name="Lin Y.F."/>
            <person name="Huang M.D."/>
            <person name="Li C.Y."/>
            <person name="Huang L."/>
            <person name="Wang Z.W."/>
            <person name="Zhao X."/>
            <person name="Zhong W.Y."/>
            <person name="Peng D.H."/>
            <person name="Ahmad S."/>
            <person name="Lan S."/>
            <person name="Zhang J.S."/>
            <person name="Tsai W.C."/>
            <person name="Van de Peer Y."/>
            <person name="Liu Z.J."/>
        </authorList>
    </citation>
    <scope>NUCLEOTIDE SEQUENCE</scope>
    <source>
        <strain evidence="9">SCP</strain>
    </source>
</reference>
<feature type="compositionally biased region" description="Polar residues" evidence="7">
    <location>
        <begin position="1092"/>
        <end position="1107"/>
    </location>
</feature>
<dbReference type="InterPro" id="IPR045867">
    <property type="entry name" value="DNA-dir_RpoC_beta_prime"/>
</dbReference>
<name>A0AAV9BYB7_ACOGR</name>
<dbReference type="GO" id="GO:0006351">
    <property type="term" value="P:DNA-templated transcription"/>
    <property type="evidence" value="ECO:0007669"/>
    <property type="project" value="InterPro"/>
</dbReference>
<feature type="region of interest" description="Disordered" evidence="7">
    <location>
        <begin position="1080"/>
        <end position="1117"/>
    </location>
</feature>
<dbReference type="PANTHER" id="PTHR19376">
    <property type="entry name" value="DNA-DIRECTED RNA POLYMERASE"/>
    <property type="match status" value="1"/>
</dbReference>
<keyword evidence="10" id="KW-1185">Reference proteome</keyword>
<feature type="domain" description="RNA polymerase N-terminal" evidence="8">
    <location>
        <begin position="140"/>
        <end position="409"/>
    </location>
</feature>
<dbReference type="Gene3D" id="2.40.40.20">
    <property type="match status" value="1"/>
</dbReference>
<dbReference type="PANTHER" id="PTHR19376:SF51">
    <property type="entry name" value="DNA-DIRECTED RNA POLYMERASE V SUBUNIT 1"/>
    <property type="match status" value="1"/>
</dbReference>
<accession>A0AAV9BYB7</accession>
<dbReference type="Proteomes" id="UP001179952">
    <property type="component" value="Unassembled WGS sequence"/>
</dbReference>
<dbReference type="InterPro" id="IPR000722">
    <property type="entry name" value="RNA_pol_asu"/>
</dbReference>
<sequence length="1250" mass="139379">MITKVISILSPLQPVSFSKNLIKSKNSHEPPNFQWREGNSTPRSIWIHDLSRDVIIASSDVPPMSVKEIMTSEGAVFLELKVPSRARLRDGFWNFLGKYGFRHGDGSRRLLLPCEALQILRGIPEDTKKRLAGRGYFPQNGFILECLPVPPNCLYVPDTSDQISIMSSDISLSMLKRVLNKVEVIKRSRSGAPNFESHEVEANDLQPAIAQYMQLRGSTKSPKDVMGRYGFAKDASRSSTRVWLDKIKTLFISKGSGFSSRAVITGDSYKGIDEIGLPLEIAQKITFEERVTVHNMKLLQELVDKRLCITYRDGLSTYAISVGSKGHTYLKVGQIVNRRVMDGDIVFLNRPPSTHKHSLQAFQPLLMEVLFTDGCSISLKDFDVPKTAVEEVKKNFEGISPVLGHLNSTYDEHVQIQVENYLKDIRLPIVSFITQQSELGNLVDFKSDSAILKLVQQLGFLGLQLFDRGRLYTRVLVEDMSSDIKRKYFVRGVDHPFEAFGLIKSSFLHGLNPCEALVHSISSREGIVRSSRGLTEPGVLFKNLMAILRDVVICYDGTVRNICSNIIIQFNYGKDDDVNALPAGEPVGVLAATAISNPAYKAVLDSSPSNSSSWDLMKNDLVDRRVILYLNDCYCGRKYCKENAAYSVLNCLKRVTLKDIAVDFAIEYRKELNLSEGSEFTSGLVGHIHLDKVKLNGLNRNMDEIHKACQAVLDSYAKKKKNQFSQFFRRLFLASSECCCFHHACGEKLSQWPCLQFYYYDPSGELHGDSLEGILKIMVNTVGPILLDTIAKGDSRVYSANIIWISSDSPTWVRNPSKAAKGDLALEVIIDKDEVKRSGDAWRTALDCCLPVLHLIDTSRSIPYGIQQIQDLLGISCSFDESIQLISNSNCIVTWNAYACELGGTRNSGQGSALHRLSSIKTIMKGVLKEHLILVANSMTCTGNLIGFNASGYRALFRSMKVQVPFTEATLSTPMKCFDRAAEKCHVDSLSSAVASCSWGKHVSIGTGASFQIMWSQKQMTPIHDAGKNVYEFLQLVSTGSSQKDLRSSCLGVDVDNLGEMENMDPSLSPEHDTDFDKPTFDDSADFGLHTNGRTPNGNETNGNSNWDDLAGMPDKSDDWQEWGNGKQHIEAKYSALSHTSPGNHDDGWTGWGGEPPFDTDNQKNWNTKGIYTATGKRLDSFTCEEENVLDDVDKTMHSMKRILHQSSDGDQLSLEDQSFIMDNVFDFHPDKNSKVNGRINYIMVGVRVE</sequence>
<comment type="caution">
    <text evidence="9">The sequence shown here is derived from an EMBL/GenBank/DDBJ whole genome shotgun (WGS) entry which is preliminary data.</text>
</comment>
<keyword evidence="3" id="KW-0808">Transferase</keyword>
<dbReference type="Gene3D" id="3.10.450.40">
    <property type="match status" value="1"/>
</dbReference>
<dbReference type="EC" id="2.7.7.6" evidence="1"/>
<keyword evidence="2 9" id="KW-0240">DNA-directed RNA polymerase</keyword>
<dbReference type="InterPro" id="IPR007081">
    <property type="entry name" value="RNA_pol_Rpb1_5"/>
</dbReference>
<dbReference type="Gene3D" id="6.20.50.80">
    <property type="match status" value="1"/>
</dbReference>
<dbReference type="AlphaFoldDB" id="A0AAV9BYB7"/>
<dbReference type="EMBL" id="JAUJYN010000001">
    <property type="protein sequence ID" value="KAK1281331.1"/>
    <property type="molecule type" value="Genomic_DNA"/>
</dbReference>
<dbReference type="Gene3D" id="3.30.1490.180">
    <property type="entry name" value="RNA polymerase ii"/>
    <property type="match status" value="1"/>
</dbReference>
<organism evidence="9 10">
    <name type="scientific">Acorus gramineus</name>
    <name type="common">Dwarf sweet flag</name>
    <dbReference type="NCBI Taxonomy" id="55184"/>
    <lineage>
        <taxon>Eukaryota</taxon>
        <taxon>Viridiplantae</taxon>
        <taxon>Streptophyta</taxon>
        <taxon>Embryophyta</taxon>
        <taxon>Tracheophyta</taxon>
        <taxon>Spermatophyta</taxon>
        <taxon>Magnoliopsida</taxon>
        <taxon>Liliopsida</taxon>
        <taxon>Acoraceae</taxon>
        <taxon>Acorus</taxon>
    </lineage>
</organism>
<dbReference type="Pfam" id="PF00623">
    <property type="entry name" value="RNA_pol_Rpb1_2"/>
    <property type="match status" value="1"/>
</dbReference>
<evidence type="ECO:0000256" key="5">
    <source>
        <dbReference type="ARBA" id="ARBA00022833"/>
    </source>
</evidence>
<protein>
    <recommendedName>
        <fullName evidence="1">DNA-directed RNA polymerase</fullName>
        <ecNumber evidence="1">2.7.7.6</ecNumber>
    </recommendedName>
</protein>
<keyword evidence="6" id="KW-0804">Transcription</keyword>